<evidence type="ECO:0000256" key="3">
    <source>
        <dbReference type="ARBA" id="ARBA00002728"/>
    </source>
</evidence>
<keyword evidence="9 17" id="KW-0963">Cytoplasm</keyword>
<evidence type="ECO:0000313" key="25">
    <source>
        <dbReference type="Proteomes" id="UP000659630"/>
    </source>
</evidence>
<evidence type="ECO:0000256" key="8">
    <source>
        <dbReference type="ARBA" id="ARBA00022448"/>
    </source>
</evidence>
<proteinExistence type="inferred from homology"/>
<dbReference type="InterPro" id="IPR015813">
    <property type="entry name" value="Pyrv/PenolPyrv_kinase-like_dom"/>
</dbReference>
<comment type="subcellular location">
    <subcellularLocation>
        <location evidence="4 17">Cytoplasm</location>
    </subcellularLocation>
</comment>
<dbReference type="PANTHER" id="PTHR46244:SF3">
    <property type="entry name" value="PHOSPHOENOLPYRUVATE-PROTEIN PHOSPHOTRANSFERASE"/>
    <property type="match status" value="1"/>
</dbReference>
<name>A0A923IF58_9FIRM</name>
<dbReference type="Proteomes" id="UP000659630">
    <property type="component" value="Unassembled WGS sequence"/>
</dbReference>
<evidence type="ECO:0000256" key="9">
    <source>
        <dbReference type="ARBA" id="ARBA00022490"/>
    </source>
</evidence>
<keyword evidence="15 17" id="KW-0460">Magnesium</keyword>
<evidence type="ECO:0000256" key="12">
    <source>
        <dbReference type="ARBA" id="ARBA00022683"/>
    </source>
</evidence>
<sequence length="536" mass="56655">MQEIRGTAASAGLALGPVKVLTRRYSALGRTVLEPRREAAVFEAAVELAKSEIAALRGRAAGDDKAIFTFQREVLSDHGLLAEILHYIDAGAGAAAAVERAAGIYTAKMRSIPDEYLSQRACDIQDACRRVVDILDGRPRERLTIDAPCILVSDELLPSDIVSVDHSLLLGIVTAGGSAQSHASIIARTFGIPAVVLAGPQALAVPDGAPCALDGAGGLLVVEPDEPTYARYAHRINLAKRRRVSQERLRTTPCVSRDGVSISLLANCSGPADITHALELGADGVGLVRSEFLFLGGALPDEACQAAFYRDCVRAARGRPITIRTLDIGADKEVAGLTGTEPNPALGLRGLRFSLAHRDLFYTQLAALLKAGLEGPLKVMFPMVASVQDLERALAAVDEVRQMLSLRGEAFSKDVEFGIMIETPAAALMADELAARAAFFSVGTNDLTQYTHAADRVNPAVEQYYTPASPAVLRLLRFVARSAADAGIGVSVCGESAADPALALLYARAGIRSLSMAAPSIAEVKERLLDETISIG</sequence>
<comment type="caution">
    <text evidence="24">The sequence shown here is derived from an EMBL/GenBank/DDBJ whole genome shotgun (WGS) entry which is preliminary data.</text>
</comment>
<dbReference type="GO" id="GO:0046872">
    <property type="term" value="F:metal ion binding"/>
    <property type="evidence" value="ECO:0007669"/>
    <property type="project" value="UniProtKB-KW"/>
</dbReference>
<feature type="active site" description="Proton donor" evidence="18">
    <location>
        <position position="493"/>
    </location>
</feature>
<gene>
    <name evidence="24" type="primary">ptsP</name>
    <name evidence="24" type="ORF">H8S23_08920</name>
</gene>
<feature type="binding site" evidence="19">
    <location>
        <position position="289"/>
    </location>
    <ligand>
        <name>phosphoenolpyruvate</name>
        <dbReference type="ChEBI" id="CHEBI:58702"/>
    </ligand>
</feature>
<evidence type="ECO:0000256" key="6">
    <source>
        <dbReference type="ARBA" id="ARBA00012232"/>
    </source>
</evidence>
<dbReference type="Pfam" id="PF00391">
    <property type="entry name" value="PEP-utilizers"/>
    <property type="match status" value="1"/>
</dbReference>
<evidence type="ECO:0000256" key="4">
    <source>
        <dbReference type="ARBA" id="ARBA00004496"/>
    </source>
</evidence>
<dbReference type="InterPro" id="IPR040442">
    <property type="entry name" value="Pyrv_kinase-like_dom_sf"/>
</dbReference>
<feature type="binding site" evidence="19">
    <location>
        <begin position="445"/>
        <end position="446"/>
    </location>
    <ligand>
        <name>phosphoenolpyruvate</name>
        <dbReference type="ChEBI" id="CHEBI:58702"/>
    </ligand>
</feature>
<evidence type="ECO:0000256" key="14">
    <source>
        <dbReference type="ARBA" id="ARBA00022777"/>
    </source>
</evidence>
<dbReference type="InterPro" id="IPR006318">
    <property type="entry name" value="PTS_EI-like"/>
</dbReference>
<accession>A0A923IF58</accession>
<dbReference type="InterPro" id="IPR008279">
    <property type="entry name" value="PEP-util_enz_mobile_dom"/>
</dbReference>
<keyword evidence="12 17" id="KW-0598">Phosphotransferase system</keyword>
<dbReference type="InterPro" id="IPR000121">
    <property type="entry name" value="PEP_util_C"/>
</dbReference>
<evidence type="ECO:0000313" key="24">
    <source>
        <dbReference type="EMBL" id="MBC5581627.1"/>
    </source>
</evidence>
<dbReference type="GO" id="GO:0016301">
    <property type="term" value="F:kinase activity"/>
    <property type="evidence" value="ECO:0007669"/>
    <property type="project" value="UniProtKB-KW"/>
</dbReference>
<dbReference type="GO" id="GO:0005737">
    <property type="term" value="C:cytoplasm"/>
    <property type="evidence" value="ECO:0007669"/>
    <property type="project" value="UniProtKB-SubCell"/>
</dbReference>
<protein>
    <recommendedName>
        <fullName evidence="7 17">Phosphoenolpyruvate-protein phosphotransferase</fullName>
        <ecNumber evidence="6 17">2.7.3.9</ecNumber>
    </recommendedName>
    <alternativeName>
        <fullName evidence="16 17">Phosphotransferase system, enzyme I</fullName>
    </alternativeName>
</protein>
<feature type="active site" description="Tele-phosphohistidine intermediate" evidence="18">
    <location>
        <position position="182"/>
    </location>
</feature>
<feature type="domain" description="Phosphotransferase system enzyme I N-terminal" evidence="23">
    <location>
        <begin position="5"/>
        <end position="120"/>
    </location>
</feature>
<feature type="binding site" evidence="20">
    <location>
        <position position="422"/>
    </location>
    <ligand>
        <name>Mg(2+)</name>
        <dbReference type="ChEBI" id="CHEBI:18420"/>
    </ligand>
</feature>
<dbReference type="InterPro" id="IPR036618">
    <property type="entry name" value="PtsI_HPr-bd_sf"/>
</dbReference>
<dbReference type="NCBIfam" id="TIGR01417">
    <property type="entry name" value="PTS_I_fam"/>
    <property type="match status" value="1"/>
</dbReference>
<dbReference type="SUPFAM" id="SSF51621">
    <property type="entry name" value="Phosphoenolpyruvate/pyruvate domain"/>
    <property type="match status" value="1"/>
</dbReference>
<keyword evidence="25" id="KW-1185">Reference proteome</keyword>
<comment type="function">
    <text evidence="3 17">General (non sugar-specific) component of the phosphoenolpyruvate-dependent sugar phosphotransferase system (sugar PTS). This major carbohydrate active-transport system catalyzes the phosphorylation of incoming sugar substrates concomitantly with their translocation across the cell membrane. Enzyme I transfers the phosphoryl group from phosphoenolpyruvate (PEP) to the phosphoryl carrier protein (HPr).</text>
</comment>
<comment type="catalytic activity">
    <reaction evidence="1 17">
        <text>L-histidyl-[protein] + phosphoenolpyruvate = N(pros)-phospho-L-histidyl-[protein] + pyruvate</text>
        <dbReference type="Rhea" id="RHEA:23880"/>
        <dbReference type="Rhea" id="RHEA-COMP:9745"/>
        <dbReference type="Rhea" id="RHEA-COMP:9746"/>
        <dbReference type="ChEBI" id="CHEBI:15361"/>
        <dbReference type="ChEBI" id="CHEBI:29979"/>
        <dbReference type="ChEBI" id="CHEBI:58702"/>
        <dbReference type="ChEBI" id="CHEBI:64837"/>
        <dbReference type="EC" id="2.7.3.9"/>
    </reaction>
</comment>
<evidence type="ECO:0000256" key="13">
    <source>
        <dbReference type="ARBA" id="ARBA00022723"/>
    </source>
</evidence>
<dbReference type="GO" id="GO:0008965">
    <property type="term" value="F:phosphoenolpyruvate-protein phosphotransferase activity"/>
    <property type="evidence" value="ECO:0007669"/>
    <property type="project" value="UniProtKB-EC"/>
</dbReference>
<evidence type="ECO:0000259" key="22">
    <source>
        <dbReference type="Pfam" id="PF02896"/>
    </source>
</evidence>
<dbReference type="PRINTS" id="PR01736">
    <property type="entry name" value="PHPHTRNFRASE"/>
</dbReference>
<dbReference type="InterPro" id="IPR008731">
    <property type="entry name" value="PTS_EIN"/>
</dbReference>
<evidence type="ECO:0000256" key="11">
    <source>
        <dbReference type="ARBA" id="ARBA00022679"/>
    </source>
</evidence>
<evidence type="ECO:0000256" key="17">
    <source>
        <dbReference type="PIRNR" id="PIRNR000732"/>
    </source>
</evidence>
<dbReference type="AlphaFoldDB" id="A0A923IF58"/>
<dbReference type="Gene3D" id="3.20.20.60">
    <property type="entry name" value="Phosphoenolpyruvate-binding domains"/>
    <property type="match status" value="1"/>
</dbReference>
<keyword evidence="8 17" id="KW-0813">Transport</keyword>
<reference evidence="24" key="1">
    <citation type="submission" date="2020-08" db="EMBL/GenBank/DDBJ databases">
        <title>Genome public.</title>
        <authorList>
            <person name="Liu C."/>
            <person name="Sun Q."/>
        </authorList>
    </citation>
    <scope>NUCLEOTIDE SEQUENCE</scope>
    <source>
        <strain evidence="24">BX8</strain>
    </source>
</reference>
<feature type="domain" description="PEP-utilising enzyme mobile" evidence="21">
    <location>
        <begin position="146"/>
        <end position="218"/>
    </location>
</feature>
<dbReference type="SUPFAM" id="SSF47831">
    <property type="entry name" value="Enzyme I of the PEP:sugar phosphotransferase system HPr-binding (sub)domain"/>
    <property type="match status" value="1"/>
</dbReference>
<evidence type="ECO:0000256" key="1">
    <source>
        <dbReference type="ARBA" id="ARBA00000683"/>
    </source>
</evidence>
<comment type="similarity">
    <text evidence="5 17">Belongs to the PEP-utilizing enzyme family.</text>
</comment>
<evidence type="ECO:0000256" key="16">
    <source>
        <dbReference type="ARBA" id="ARBA00033235"/>
    </source>
</evidence>
<dbReference type="RefSeq" id="WP_186887999.1">
    <property type="nucleotide sequence ID" value="NZ_JACONZ010000003.1"/>
</dbReference>
<dbReference type="PANTHER" id="PTHR46244">
    <property type="entry name" value="PHOSPHOENOLPYRUVATE-PROTEIN PHOSPHOTRANSFERASE"/>
    <property type="match status" value="1"/>
</dbReference>
<feature type="binding site" evidence="19">
    <location>
        <position position="324"/>
    </location>
    <ligand>
        <name>phosphoenolpyruvate</name>
        <dbReference type="ChEBI" id="CHEBI:58702"/>
    </ligand>
</feature>
<dbReference type="InterPro" id="IPR024692">
    <property type="entry name" value="PTS_EI"/>
</dbReference>
<feature type="domain" description="PEP-utilising enzyme C-terminal" evidence="22">
    <location>
        <begin position="246"/>
        <end position="529"/>
    </location>
</feature>
<keyword evidence="11 17" id="KW-0808">Transferase</keyword>
<evidence type="ECO:0000256" key="20">
    <source>
        <dbReference type="PIRSR" id="PIRSR000732-3"/>
    </source>
</evidence>
<keyword evidence="14 17" id="KW-0418">Kinase</keyword>
<feature type="binding site" evidence="20">
    <location>
        <position position="446"/>
    </location>
    <ligand>
        <name>Mg(2+)</name>
        <dbReference type="ChEBI" id="CHEBI:18420"/>
    </ligand>
</feature>
<evidence type="ECO:0000259" key="21">
    <source>
        <dbReference type="Pfam" id="PF00391"/>
    </source>
</evidence>
<feature type="binding site" evidence="19">
    <location>
        <position position="456"/>
    </location>
    <ligand>
        <name>phosphoenolpyruvate</name>
        <dbReference type="ChEBI" id="CHEBI:58702"/>
    </ligand>
</feature>
<dbReference type="SUPFAM" id="SSF52009">
    <property type="entry name" value="Phosphohistidine domain"/>
    <property type="match status" value="1"/>
</dbReference>
<keyword evidence="13 17" id="KW-0479">Metal-binding</keyword>
<dbReference type="InterPro" id="IPR050499">
    <property type="entry name" value="PEP-utilizing_PTS_enzyme"/>
</dbReference>
<dbReference type="EMBL" id="JACONZ010000003">
    <property type="protein sequence ID" value="MBC5581627.1"/>
    <property type="molecule type" value="Genomic_DNA"/>
</dbReference>
<evidence type="ECO:0000259" key="23">
    <source>
        <dbReference type="Pfam" id="PF05524"/>
    </source>
</evidence>
<evidence type="ECO:0000256" key="19">
    <source>
        <dbReference type="PIRSR" id="PIRSR000732-2"/>
    </source>
</evidence>
<keyword evidence="10 17" id="KW-0762">Sugar transport</keyword>
<dbReference type="PIRSF" id="PIRSF000732">
    <property type="entry name" value="PTS_enzyme_I"/>
    <property type="match status" value="1"/>
</dbReference>
<evidence type="ECO:0000256" key="5">
    <source>
        <dbReference type="ARBA" id="ARBA00007837"/>
    </source>
</evidence>
<dbReference type="Pfam" id="PF02896">
    <property type="entry name" value="PEP-utilizers_C"/>
    <property type="match status" value="1"/>
</dbReference>
<organism evidence="24 25">
    <name type="scientific">Anaerofilum hominis</name>
    <dbReference type="NCBI Taxonomy" id="2763016"/>
    <lineage>
        <taxon>Bacteria</taxon>
        <taxon>Bacillati</taxon>
        <taxon>Bacillota</taxon>
        <taxon>Clostridia</taxon>
        <taxon>Eubacteriales</taxon>
        <taxon>Oscillospiraceae</taxon>
        <taxon>Anaerofilum</taxon>
    </lineage>
</organism>
<dbReference type="InterPro" id="IPR036637">
    <property type="entry name" value="Phosphohistidine_dom_sf"/>
</dbReference>
<evidence type="ECO:0000256" key="7">
    <source>
        <dbReference type="ARBA" id="ARBA00016544"/>
    </source>
</evidence>
<dbReference type="GO" id="GO:0009401">
    <property type="term" value="P:phosphoenolpyruvate-dependent sugar phosphotransferase system"/>
    <property type="evidence" value="ECO:0007669"/>
    <property type="project" value="UniProtKB-KW"/>
</dbReference>
<evidence type="ECO:0000256" key="15">
    <source>
        <dbReference type="ARBA" id="ARBA00022842"/>
    </source>
</evidence>
<dbReference type="EC" id="2.7.3.9" evidence="6 17"/>
<dbReference type="Gene3D" id="1.10.274.10">
    <property type="entry name" value="PtsI, HPr-binding domain"/>
    <property type="match status" value="1"/>
</dbReference>
<evidence type="ECO:0000256" key="18">
    <source>
        <dbReference type="PIRSR" id="PIRSR000732-1"/>
    </source>
</evidence>
<dbReference type="Gene3D" id="3.50.30.10">
    <property type="entry name" value="Phosphohistidine domain"/>
    <property type="match status" value="1"/>
</dbReference>
<evidence type="ECO:0000256" key="2">
    <source>
        <dbReference type="ARBA" id="ARBA00001946"/>
    </source>
</evidence>
<comment type="cofactor">
    <cofactor evidence="2 17 20">
        <name>Mg(2+)</name>
        <dbReference type="ChEBI" id="CHEBI:18420"/>
    </cofactor>
</comment>
<dbReference type="Pfam" id="PF05524">
    <property type="entry name" value="PEP-utilisers_N"/>
    <property type="match status" value="1"/>
</dbReference>
<evidence type="ECO:0000256" key="10">
    <source>
        <dbReference type="ARBA" id="ARBA00022597"/>
    </source>
</evidence>